<name>A0A2I2L3W1_9VIRU</name>
<gene>
    <name evidence="1" type="ORF">ORPV_309</name>
</gene>
<dbReference type="GeneID" id="35382083"/>
<dbReference type="KEGG" id="vg:35382083"/>
<protein>
    <submittedName>
        <fullName evidence="1">Uncharacterized protein</fullName>
    </submittedName>
</protein>
<organism evidence="1">
    <name type="scientific">Orpheovirus IHUMI-LCC2</name>
    <dbReference type="NCBI Taxonomy" id="2023057"/>
    <lineage>
        <taxon>Viruses</taxon>
        <taxon>Varidnaviria</taxon>
        <taxon>Bamfordvirae</taxon>
        <taxon>Nucleocytoviricota</taxon>
        <taxon>Megaviricetes</taxon>
        <taxon>Pimascovirales</taxon>
        <taxon>Ocovirineae</taxon>
        <taxon>Orpheoviridae</taxon>
        <taxon>Alphaorpheovirus</taxon>
        <taxon>Alphaorpheovirus massiliense</taxon>
    </lineage>
</organism>
<dbReference type="Proteomes" id="UP000236316">
    <property type="component" value="Segment"/>
</dbReference>
<keyword evidence="2" id="KW-1185">Reference proteome</keyword>
<sequence length="471" mass="55648">MNLPELPNDVILEIMVNTHPYIVRRDLSNLNNQYNNVYNRMIKVKVEGIETSIKEWRYLQTLKRIGNFSAVSLLTDLAYSSLYNLLYPIPEFPYIEKPANEYVNKNLYRDVVYMVPDQNGGMGNINIIHPSAKEKNILRYIDYNLHNIKRGCELNYSEIEIQEFIDKITESSNNLSFGQYYGIDRKICYVKNEYGVVDNSCPFSYEDYERSLMKGKANQIEGINVTHNIDDNTITINYKDIWNVTIGMSRLYYIIGNADFPKLVVNKFINILNNDSLFKLAYYESVQSIMNYFNNDTVRYEEWDDESDEPSPMYKFIENLEFIIAIYCTREKFDVSVFGNMMAIYMKNTNIYNNDADDDYPSYLPQYIFTLNNRDVFYIFYTIPTFQQYLSELGPIIYDRGINECYLWNSIPWIFDICYHVNSFDKNSIPLYHRLINDILMKRGGLYMHIIVFALKSNDLEVLNDVLNNLY</sequence>
<dbReference type="EMBL" id="LT906555">
    <property type="protein sequence ID" value="SNW62213.1"/>
    <property type="molecule type" value="Genomic_DNA"/>
</dbReference>
<evidence type="ECO:0000313" key="1">
    <source>
        <dbReference type="EMBL" id="SNW62213.1"/>
    </source>
</evidence>
<dbReference type="RefSeq" id="YP_009448515.1">
    <property type="nucleotide sequence ID" value="NC_036594.1"/>
</dbReference>
<proteinExistence type="predicted"/>
<accession>A0A2I2L3W1</accession>
<evidence type="ECO:0000313" key="2">
    <source>
        <dbReference type="Proteomes" id="UP000236316"/>
    </source>
</evidence>
<reference evidence="1" key="1">
    <citation type="submission" date="2017-08" db="EMBL/GenBank/DDBJ databases">
        <authorList>
            <consortium name="Urmite Genomes"/>
        </authorList>
    </citation>
    <scope>NUCLEOTIDE SEQUENCE [LARGE SCALE GENOMIC DNA]</scope>
    <source>
        <strain evidence="1">IHUMI-LCC2</strain>
    </source>
</reference>